<dbReference type="RefSeq" id="WP_126471222.1">
    <property type="nucleotide sequence ID" value="NZ_RXOE01000003.1"/>
</dbReference>
<dbReference type="InterPro" id="IPR024478">
    <property type="entry name" value="HlyB_4HB_MCP"/>
</dbReference>
<feature type="domain" description="HAMP" evidence="8">
    <location>
        <begin position="218"/>
        <end position="270"/>
    </location>
</feature>
<evidence type="ECO:0000256" key="1">
    <source>
        <dbReference type="ARBA" id="ARBA00004370"/>
    </source>
</evidence>
<feature type="coiled-coil region" evidence="5">
    <location>
        <begin position="294"/>
        <end position="321"/>
    </location>
</feature>
<keyword evidence="10" id="KW-1185">Reference proteome</keyword>
<dbReference type="GO" id="GO:0007165">
    <property type="term" value="P:signal transduction"/>
    <property type="evidence" value="ECO:0007669"/>
    <property type="project" value="UniProtKB-KW"/>
</dbReference>
<dbReference type="Gene3D" id="1.10.287.950">
    <property type="entry name" value="Methyl-accepting chemotaxis protein"/>
    <property type="match status" value="1"/>
</dbReference>
<feature type="transmembrane region" description="Helical" evidence="6">
    <location>
        <begin position="20"/>
        <end position="40"/>
    </location>
</feature>
<dbReference type="GO" id="GO:0006935">
    <property type="term" value="P:chemotaxis"/>
    <property type="evidence" value="ECO:0007669"/>
    <property type="project" value="TreeGrafter"/>
</dbReference>
<dbReference type="GO" id="GO:0005886">
    <property type="term" value="C:plasma membrane"/>
    <property type="evidence" value="ECO:0007669"/>
    <property type="project" value="TreeGrafter"/>
</dbReference>
<accession>A0A3S0JVC5</accession>
<name>A0A3S0JVC5_9BURK</name>
<keyword evidence="2" id="KW-0488">Methylation</keyword>
<comment type="subcellular location">
    <subcellularLocation>
        <location evidence="1">Membrane</location>
    </subcellularLocation>
</comment>
<evidence type="ECO:0000259" key="7">
    <source>
        <dbReference type="PROSITE" id="PS50111"/>
    </source>
</evidence>
<evidence type="ECO:0000313" key="9">
    <source>
        <dbReference type="EMBL" id="RTQ33735.1"/>
    </source>
</evidence>
<dbReference type="InterPro" id="IPR004089">
    <property type="entry name" value="MCPsignal_dom"/>
</dbReference>
<dbReference type="PANTHER" id="PTHR43531:SF14">
    <property type="entry name" value="METHYL-ACCEPTING CHEMOTAXIS PROTEIN I-RELATED"/>
    <property type="match status" value="1"/>
</dbReference>
<dbReference type="PROSITE" id="PS50885">
    <property type="entry name" value="HAMP"/>
    <property type="match status" value="1"/>
</dbReference>
<dbReference type="Pfam" id="PF12729">
    <property type="entry name" value="4HB_MCP_1"/>
    <property type="match status" value="1"/>
</dbReference>
<gene>
    <name evidence="9" type="ORF">EJP69_15290</name>
</gene>
<evidence type="ECO:0000256" key="6">
    <source>
        <dbReference type="SAM" id="Phobius"/>
    </source>
</evidence>
<keyword evidence="6" id="KW-1133">Transmembrane helix</keyword>
<keyword evidence="6" id="KW-0472">Membrane</keyword>
<keyword evidence="4" id="KW-0807">Transducer</keyword>
<dbReference type="EMBL" id="RXOE01000003">
    <property type="protein sequence ID" value="RTQ33735.1"/>
    <property type="molecule type" value="Genomic_DNA"/>
</dbReference>
<sequence length="558" mass="58682">MTSDLRTPRSTNVLGRRLLATFGIVLLLTLAGSGIGIRALSKVDEATREAIRQHGVSERMVVDAYRLQSINAERYKAMALSSEPEVGEILAADIQATEAKYAGLMQQVSQRLQRASDRELLERAQAAGKDFGIAVKELVAARDSGLTERIRTVYAQRFQPGSAALLEALSRLALAQREAIDEAGSNVEALSASGRLALVVFGAAALLLGAVLAQWLVRSISRPIRAAGETAGRVASLDLRQDIEGHSRDEAGRMLLALGAMQGSLRELVLRVRESVQSVRVAANEIAHGNSDLSARTEEAASSLQQTAAALEQVMRKVEQSSQAAGRVEQMAGAAASVAAQGGEVVSQVVGTMQDIHRASRKVADITGVIDGIAFQTNILALNAAVEAARAGEAGRGFAVVASEVRQLATRSASAAREIRSLIDDSVQRIEAGTVLADGAGQTMERIVASIGEVADTVGAITAATRSQTHDVAQINAAVAHLDRMTQQNSALVEQSAAASEGLRDQARSLDALISQFVLPGDDGKAAAEDAQWLPARADAPARAVRLATARKGRLLPA</sequence>
<dbReference type="AlphaFoldDB" id="A0A3S0JVC5"/>
<dbReference type="PANTHER" id="PTHR43531">
    <property type="entry name" value="PROTEIN ICFG"/>
    <property type="match status" value="1"/>
</dbReference>
<dbReference type="InterPro" id="IPR047347">
    <property type="entry name" value="YvaQ-like_sensor"/>
</dbReference>
<dbReference type="SMART" id="SM00304">
    <property type="entry name" value="HAMP"/>
    <property type="match status" value="1"/>
</dbReference>
<organism evidence="9 10">
    <name type="scientific">Variovorax gossypii</name>
    <dbReference type="NCBI Taxonomy" id="1679495"/>
    <lineage>
        <taxon>Bacteria</taxon>
        <taxon>Pseudomonadati</taxon>
        <taxon>Pseudomonadota</taxon>
        <taxon>Betaproteobacteria</taxon>
        <taxon>Burkholderiales</taxon>
        <taxon>Comamonadaceae</taxon>
        <taxon>Variovorax</taxon>
    </lineage>
</organism>
<dbReference type="SMART" id="SM00283">
    <property type="entry name" value="MA"/>
    <property type="match status" value="1"/>
</dbReference>
<dbReference type="CDD" id="cd19411">
    <property type="entry name" value="MCP2201-like_sensor"/>
    <property type="match status" value="1"/>
</dbReference>
<evidence type="ECO:0000256" key="2">
    <source>
        <dbReference type="ARBA" id="ARBA00022481"/>
    </source>
</evidence>
<reference evidence="9 10" key="1">
    <citation type="submission" date="2018-12" db="EMBL/GenBank/DDBJ databases">
        <title>The genome of Variovorax gossypii DSM 100435.</title>
        <authorList>
            <person name="Gao J."/>
            <person name="Sun J."/>
        </authorList>
    </citation>
    <scope>NUCLEOTIDE SEQUENCE [LARGE SCALE GENOMIC DNA]</scope>
    <source>
        <strain evidence="9 10">DSM 100435</strain>
    </source>
</reference>
<comment type="caution">
    <text evidence="9">The sequence shown here is derived from an EMBL/GenBank/DDBJ whole genome shotgun (WGS) entry which is preliminary data.</text>
</comment>
<keyword evidence="6" id="KW-0812">Transmembrane</keyword>
<comment type="similarity">
    <text evidence="3">Belongs to the methyl-accepting chemotaxis (MCP) protein family.</text>
</comment>
<keyword evidence="5" id="KW-0175">Coiled coil</keyword>
<feature type="domain" description="Methyl-accepting transducer" evidence="7">
    <location>
        <begin position="275"/>
        <end position="504"/>
    </location>
</feature>
<dbReference type="Pfam" id="PF00672">
    <property type="entry name" value="HAMP"/>
    <property type="match status" value="1"/>
</dbReference>
<dbReference type="Pfam" id="PF00015">
    <property type="entry name" value="MCPsignal"/>
    <property type="match status" value="1"/>
</dbReference>
<protein>
    <submittedName>
        <fullName evidence="9">HAMP domain-containing protein</fullName>
    </submittedName>
</protein>
<evidence type="ECO:0000256" key="3">
    <source>
        <dbReference type="ARBA" id="ARBA00029447"/>
    </source>
</evidence>
<proteinExistence type="inferred from homology"/>
<evidence type="ECO:0000256" key="5">
    <source>
        <dbReference type="SAM" id="Coils"/>
    </source>
</evidence>
<evidence type="ECO:0000256" key="4">
    <source>
        <dbReference type="PROSITE-ProRule" id="PRU00284"/>
    </source>
</evidence>
<evidence type="ECO:0000313" key="10">
    <source>
        <dbReference type="Proteomes" id="UP000267418"/>
    </source>
</evidence>
<dbReference type="OrthoDB" id="9806477at2"/>
<evidence type="ECO:0000259" key="8">
    <source>
        <dbReference type="PROSITE" id="PS50885"/>
    </source>
</evidence>
<dbReference type="InterPro" id="IPR051310">
    <property type="entry name" value="MCP_chemotaxis"/>
</dbReference>
<dbReference type="SUPFAM" id="SSF58104">
    <property type="entry name" value="Methyl-accepting chemotaxis protein (MCP) signaling domain"/>
    <property type="match status" value="1"/>
</dbReference>
<dbReference type="GO" id="GO:0004888">
    <property type="term" value="F:transmembrane signaling receptor activity"/>
    <property type="evidence" value="ECO:0007669"/>
    <property type="project" value="TreeGrafter"/>
</dbReference>
<feature type="transmembrane region" description="Helical" evidence="6">
    <location>
        <begin position="196"/>
        <end position="217"/>
    </location>
</feature>
<dbReference type="CDD" id="cd06225">
    <property type="entry name" value="HAMP"/>
    <property type="match status" value="1"/>
</dbReference>
<dbReference type="PROSITE" id="PS50111">
    <property type="entry name" value="CHEMOTAXIS_TRANSDUC_2"/>
    <property type="match status" value="1"/>
</dbReference>
<dbReference type="Proteomes" id="UP000267418">
    <property type="component" value="Unassembled WGS sequence"/>
</dbReference>
<dbReference type="FunFam" id="1.10.287.950:FF:000001">
    <property type="entry name" value="Methyl-accepting chemotaxis sensory transducer"/>
    <property type="match status" value="1"/>
</dbReference>
<dbReference type="InterPro" id="IPR003660">
    <property type="entry name" value="HAMP_dom"/>
</dbReference>